<gene>
    <name evidence="1" type="ORF">SAMN05421687_104267</name>
</gene>
<name>A0A1N7JAG7_9BACI</name>
<evidence type="ECO:0000313" key="1">
    <source>
        <dbReference type="EMBL" id="SIS46277.1"/>
    </source>
</evidence>
<sequence>MKQYKIGSIIKNHCVQCFHDEQKVVEIVPKEFSEKIVEKLWTECTNCGKTHSRLVQHI</sequence>
<dbReference type="AlphaFoldDB" id="A0A1N7JAG7"/>
<evidence type="ECO:0000313" key="2">
    <source>
        <dbReference type="Proteomes" id="UP000187608"/>
    </source>
</evidence>
<keyword evidence="2" id="KW-1185">Reference proteome</keyword>
<dbReference type="EMBL" id="FTOC01000004">
    <property type="protein sequence ID" value="SIS46277.1"/>
    <property type="molecule type" value="Genomic_DNA"/>
</dbReference>
<reference evidence="2" key="1">
    <citation type="submission" date="2017-01" db="EMBL/GenBank/DDBJ databases">
        <authorList>
            <person name="Varghese N."/>
            <person name="Submissions S."/>
        </authorList>
    </citation>
    <scope>NUCLEOTIDE SEQUENCE [LARGE SCALE GENOMIC DNA]</scope>
    <source>
        <strain evidence="2">DSM 23127</strain>
    </source>
</reference>
<dbReference type="OrthoDB" id="2971350at2"/>
<dbReference type="RefSeq" id="WP_159438209.1">
    <property type="nucleotide sequence ID" value="NZ_FTOC01000004.1"/>
</dbReference>
<protein>
    <submittedName>
        <fullName evidence="1">Uncharacterized protein</fullName>
    </submittedName>
</protein>
<organism evidence="1 2">
    <name type="scientific">Salimicrobium flavidum</name>
    <dbReference type="NCBI Taxonomy" id="570947"/>
    <lineage>
        <taxon>Bacteria</taxon>
        <taxon>Bacillati</taxon>
        <taxon>Bacillota</taxon>
        <taxon>Bacilli</taxon>
        <taxon>Bacillales</taxon>
        <taxon>Bacillaceae</taxon>
        <taxon>Salimicrobium</taxon>
    </lineage>
</organism>
<proteinExistence type="predicted"/>
<accession>A0A1N7JAG7</accession>
<dbReference type="Proteomes" id="UP000187608">
    <property type="component" value="Unassembled WGS sequence"/>
</dbReference>